<protein>
    <submittedName>
        <fullName evidence="1">Uncharacterized protein</fullName>
    </submittedName>
</protein>
<name>A0ACC3MDF6_9PEZI</name>
<evidence type="ECO:0000313" key="2">
    <source>
        <dbReference type="Proteomes" id="UP001281147"/>
    </source>
</evidence>
<keyword evidence="2" id="KW-1185">Reference proteome</keyword>
<gene>
    <name evidence="1" type="ORF">LTR37_019692</name>
</gene>
<reference evidence="1" key="1">
    <citation type="submission" date="2023-07" db="EMBL/GenBank/DDBJ databases">
        <title>Black Yeasts Isolated from many extreme environments.</title>
        <authorList>
            <person name="Coleine C."/>
            <person name="Stajich J.E."/>
            <person name="Selbmann L."/>
        </authorList>
    </citation>
    <scope>NUCLEOTIDE SEQUENCE</scope>
    <source>
        <strain evidence="1">CCFEE 5714</strain>
    </source>
</reference>
<organism evidence="1 2">
    <name type="scientific">Vermiconidia calcicola</name>
    <dbReference type="NCBI Taxonomy" id="1690605"/>
    <lineage>
        <taxon>Eukaryota</taxon>
        <taxon>Fungi</taxon>
        <taxon>Dikarya</taxon>
        <taxon>Ascomycota</taxon>
        <taxon>Pezizomycotina</taxon>
        <taxon>Dothideomycetes</taxon>
        <taxon>Dothideomycetidae</taxon>
        <taxon>Mycosphaerellales</taxon>
        <taxon>Extremaceae</taxon>
        <taxon>Vermiconidia</taxon>
    </lineage>
</organism>
<accession>A0ACC3MDF6</accession>
<sequence length="315" mass="35427">MAHAYYAEMGGFMLQAPDAPACSITAKHLLYLVNKKYTNLPAIIEKEIWDKSKADLVLKALALVQVSWLVVQVVARAVQGLTISLLDISACGVIACWAPTMVFWFRKPLDVYLPNTISIKTPMETVLKNAGDVAKKPFRQTPLDFVEDVDQTSRLFTCLLPDSFLRNHPLSPSHRPLQRLPNDRDAWYHSVTTHVLIATPFYLLASLNFAAWHTIFPTYAEKALWRCSAAVYLISTILWGSFELIIQACEGSKQSALAPLDYDKFKFPIALFFWIPVLVAFVARICLIGETLVSLRAMPADVYHSVAWTNFIPHV</sequence>
<comment type="caution">
    <text evidence="1">The sequence shown here is derived from an EMBL/GenBank/DDBJ whole genome shotgun (WGS) entry which is preliminary data.</text>
</comment>
<dbReference type="Proteomes" id="UP001281147">
    <property type="component" value="Unassembled WGS sequence"/>
</dbReference>
<dbReference type="EMBL" id="JAUTXU010000312">
    <property type="protein sequence ID" value="KAK3686587.1"/>
    <property type="molecule type" value="Genomic_DNA"/>
</dbReference>
<proteinExistence type="predicted"/>
<evidence type="ECO:0000313" key="1">
    <source>
        <dbReference type="EMBL" id="KAK3686587.1"/>
    </source>
</evidence>